<proteinExistence type="predicted"/>
<dbReference type="AlphaFoldDB" id="A0A0R3VYT5"/>
<gene>
    <name evidence="1" type="ORF">TASK_LOCUS2580</name>
</gene>
<keyword evidence="2" id="KW-1185">Reference proteome</keyword>
<reference evidence="1 2" key="2">
    <citation type="submission" date="2018-11" db="EMBL/GenBank/DDBJ databases">
        <authorList>
            <consortium name="Pathogen Informatics"/>
        </authorList>
    </citation>
    <scope>NUCLEOTIDE SEQUENCE [LARGE SCALE GENOMIC DNA]</scope>
</reference>
<dbReference type="Proteomes" id="UP000282613">
    <property type="component" value="Unassembled WGS sequence"/>
</dbReference>
<name>A0A0R3VYT5_TAEAS</name>
<dbReference type="EMBL" id="UYRS01002091">
    <property type="protein sequence ID" value="VDK25560.1"/>
    <property type="molecule type" value="Genomic_DNA"/>
</dbReference>
<protein>
    <submittedName>
        <fullName evidence="3">Fructose-bisphosphate aldolase</fullName>
    </submittedName>
</protein>
<evidence type="ECO:0000313" key="3">
    <source>
        <dbReference type="WBParaSite" id="TASK_0000257901-mRNA-1"/>
    </source>
</evidence>
<evidence type="ECO:0000313" key="2">
    <source>
        <dbReference type="Proteomes" id="UP000282613"/>
    </source>
</evidence>
<sequence length="144" mass="15686">MADNSQCFSHIHANNLPPSGGIFAVDESQMLRGVRSEAARCTVHKPPDKELRICKQFQCCLVESVLCMKVAEETARVCKAGPTATADATAAAAAVHPLNVIQVKQVREPHPPTLSSTIHRHLLPPSVPILSLIPLFLLRLLIRQ</sequence>
<organism evidence="3">
    <name type="scientific">Taenia asiatica</name>
    <name type="common">Asian tapeworm</name>
    <dbReference type="NCBI Taxonomy" id="60517"/>
    <lineage>
        <taxon>Eukaryota</taxon>
        <taxon>Metazoa</taxon>
        <taxon>Spiralia</taxon>
        <taxon>Lophotrochozoa</taxon>
        <taxon>Platyhelminthes</taxon>
        <taxon>Cestoda</taxon>
        <taxon>Eucestoda</taxon>
        <taxon>Cyclophyllidea</taxon>
        <taxon>Taeniidae</taxon>
        <taxon>Taenia</taxon>
    </lineage>
</organism>
<reference evidence="3" key="1">
    <citation type="submission" date="2017-02" db="UniProtKB">
        <authorList>
            <consortium name="WormBaseParasite"/>
        </authorList>
    </citation>
    <scope>IDENTIFICATION</scope>
</reference>
<dbReference type="WBParaSite" id="TASK_0000257901-mRNA-1">
    <property type="protein sequence ID" value="TASK_0000257901-mRNA-1"/>
    <property type="gene ID" value="TASK_0000257901"/>
</dbReference>
<evidence type="ECO:0000313" key="1">
    <source>
        <dbReference type="EMBL" id="VDK25560.1"/>
    </source>
</evidence>
<accession>A0A0R3VYT5</accession>